<organism evidence="5 6">
    <name type="scientific">Flammeovirga pacifica</name>
    <dbReference type="NCBI Taxonomy" id="915059"/>
    <lineage>
        <taxon>Bacteria</taxon>
        <taxon>Pseudomonadati</taxon>
        <taxon>Bacteroidota</taxon>
        <taxon>Cytophagia</taxon>
        <taxon>Cytophagales</taxon>
        <taxon>Flammeovirgaceae</taxon>
        <taxon>Flammeovirga</taxon>
    </lineage>
</organism>
<dbReference type="InterPro" id="IPR023210">
    <property type="entry name" value="NADP_OxRdtase_dom"/>
</dbReference>
<gene>
    <name evidence="5" type="ORF">NH26_16560</name>
</gene>
<dbReference type="SUPFAM" id="SSF51430">
    <property type="entry name" value="NAD(P)-linked oxidoreductase"/>
    <property type="match status" value="1"/>
</dbReference>
<dbReference type="Gene3D" id="3.20.20.100">
    <property type="entry name" value="NADP-dependent oxidoreductase domain"/>
    <property type="match status" value="1"/>
</dbReference>
<protein>
    <submittedName>
        <fullName evidence="5">L-glyceraldehyde 3-phosphate reductase</fullName>
    </submittedName>
</protein>
<name>A0A1S1Z3M5_FLAPC</name>
<keyword evidence="2" id="KW-0521">NADP</keyword>
<proteinExistence type="inferred from homology"/>
<feature type="domain" description="NADP-dependent oxidoreductase" evidence="4">
    <location>
        <begin position="31"/>
        <end position="332"/>
    </location>
</feature>
<evidence type="ECO:0000256" key="2">
    <source>
        <dbReference type="ARBA" id="ARBA00022857"/>
    </source>
</evidence>
<dbReference type="GO" id="GO:0051596">
    <property type="term" value="P:methylglyoxal catabolic process"/>
    <property type="evidence" value="ECO:0007669"/>
    <property type="project" value="TreeGrafter"/>
</dbReference>
<dbReference type="STRING" id="915059.NH26_16560"/>
<dbReference type="PANTHER" id="PTHR43150">
    <property type="entry name" value="HYPERKINETIC, ISOFORM M"/>
    <property type="match status" value="1"/>
</dbReference>
<accession>A0A1S1Z3M5</accession>
<keyword evidence="3" id="KW-0560">Oxidoreductase</keyword>
<dbReference type="Pfam" id="PF00248">
    <property type="entry name" value="Aldo_ket_red"/>
    <property type="match status" value="1"/>
</dbReference>
<comment type="similarity">
    <text evidence="1">Belongs to the shaker potassium channel beta subunit family.</text>
</comment>
<keyword evidence="6" id="KW-1185">Reference proteome</keyword>
<reference evidence="5 6" key="1">
    <citation type="journal article" date="2012" name="Int. J. Syst. Evol. Microbiol.">
        <title>Flammeovirga pacifica sp. nov., isolated from deep-sea sediment.</title>
        <authorList>
            <person name="Xu H."/>
            <person name="Fu Y."/>
            <person name="Yang N."/>
            <person name="Ding Z."/>
            <person name="Lai Q."/>
            <person name="Zeng R."/>
        </authorList>
    </citation>
    <scope>NUCLEOTIDE SEQUENCE [LARGE SCALE GENOMIC DNA]</scope>
    <source>
        <strain evidence="6">DSM 24597 / LMG 26175 / WPAGA1</strain>
    </source>
</reference>
<dbReference type="InterPro" id="IPR036812">
    <property type="entry name" value="NAD(P)_OxRdtase_dom_sf"/>
</dbReference>
<sequence length="333" mass="37856">MIKPIYSPSQDRYEKIFYRKCGDSGLKLPIISLGMWHNFGNMDNFENATEIATTAFDNGITHFDLANNYGPPYGSAEENFGRILKQNFLPYRDELLISSKAGYDMWPGPYGINSSRKHIISSCDQSLKRMGLEYVDIFYSHRFDADTPLEETVLALDQLVKSGKALYIGISRYEPDQTEKAVQLFKELRTPFVIHQCRYSLLDRSPEDGIFDKLKEHKKGAIVFSPLAQGMLTNKYLNGIPEKSRMANSSKVHLNKEHLTDEVIHKVKALNEIAMNRNQSLAQMSLAWLVRNESVTSVLIGSSSKKQLLDSIGCLDNIEFSAEELRQIDKIVE</sequence>
<dbReference type="InterPro" id="IPR005399">
    <property type="entry name" value="K_chnl_volt-dep_bsu_KCNAB-rel"/>
</dbReference>
<dbReference type="AlphaFoldDB" id="A0A1S1Z3M5"/>
<evidence type="ECO:0000256" key="1">
    <source>
        <dbReference type="ARBA" id="ARBA00006515"/>
    </source>
</evidence>
<comment type="caution">
    <text evidence="5">The sequence shown here is derived from an EMBL/GenBank/DDBJ whole genome shotgun (WGS) entry which is preliminary data.</text>
</comment>
<dbReference type="OrthoDB" id="9773828at2"/>
<dbReference type="Proteomes" id="UP000179797">
    <property type="component" value="Unassembled WGS sequence"/>
</dbReference>
<evidence type="ECO:0000313" key="6">
    <source>
        <dbReference type="Proteomes" id="UP000179797"/>
    </source>
</evidence>
<dbReference type="GO" id="GO:0016491">
    <property type="term" value="F:oxidoreductase activity"/>
    <property type="evidence" value="ECO:0007669"/>
    <property type="project" value="UniProtKB-KW"/>
</dbReference>
<dbReference type="EMBL" id="JRYR02000001">
    <property type="protein sequence ID" value="OHX67832.1"/>
    <property type="molecule type" value="Genomic_DNA"/>
</dbReference>
<evidence type="ECO:0000259" key="4">
    <source>
        <dbReference type="Pfam" id="PF00248"/>
    </source>
</evidence>
<dbReference type="RefSeq" id="WP_044219661.1">
    <property type="nucleotide sequence ID" value="NZ_JRYR02000001.1"/>
</dbReference>
<evidence type="ECO:0000313" key="5">
    <source>
        <dbReference type="EMBL" id="OHX67832.1"/>
    </source>
</evidence>
<dbReference type="PANTHER" id="PTHR43150:SF4">
    <property type="entry name" value="L-GLYCERALDEHYDE 3-PHOSPHATE REDUCTASE"/>
    <property type="match status" value="1"/>
</dbReference>
<evidence type="ECO:0000256" key="3">
    <source>
        <dbReference type="ARBA" id="ARBA00023002"/>
    </source>
</evidence>